<dbReference type="Gramene" id="Pp3c7_6970V3.2">
    <property type="protein sequence ID" value="Pp3c7_6970V3.2"/>
    <property type="gene ID" value="Pp3c7_6970"/>
</dbReference>
<dbReference type="FunCoup" id="A0A2K1KAR8">
    <property type="interactions" value="1406"/>
</dbReference>
<dbReference type="EMBL" id="ABEU02000007">
    <property type="protein sequence ID" value="PNR50872.1"/>
    <property type="molecule type" value="Genomic_DNA"/>
</dbReference>
<dbReference type="Gramene" id="Pp3c7_6970V3.1">
    <property type="protein sequence ID" value="Pp3c7_6970V3.1"/>
    <property type="gene ID" value="Pp3c7_6970"/>
</dbReference>
<reference evidence="2" key="3">
    <citation type="submission" date="2020-12" db="UniProtKB">
        <authorList>
            <consortium name="EnsemblPlants"/>
        </authorList>
    </citation>
    <scope>IDENTIFICATION</scope>
</reference>
<protein>
    <submittedName>
        <fullName evidence="1 2">Uncharacterized protein</fullName>
    </submittedName>
</protein>
<evidence type="ECO:0000313" key="3">
    <source>
        <dbReference type="Proteomes" id="UP000006727"/>
    </source>
</evidence>
<sequence>MQAVRSSIARRLVVGQSRGMATRSGAREDLLLEKDPALSKYHSVKDTVSAIKRFGDVLVILVAAGAVFEIGWKVQERNAARAEESKSAVASQSAE</sequence>
<dbReference type="PANTHER" id="PTHR36041:SF2">
    <property type="entry name" value="SUCCINATE DEHYDROGENASE SUBUNIT 7A, MITOCHONDRIAL-RELATED"/>
    <property type="match status" value="1"/>
</dbReference>
<dbReference type="AlphaFoldDB" id="A0A2K1KAR8"/>
<organism evidence="1">
    <name type="scientific">Physcomitrium patens</name>
    <name type="common">Spreading-leaved earth moss</name>
    <name type="synonym">Physcomitrella patens</name>
    <dbReference type="NCBI Taxonomy" id="3218"/>
    <lineage>
        <taxon>Eukaryota</taxon>
        <taxon>Viridiplantae</taxon>
        <taxon>Streptophyta</taxon>
        <taxon>Embryophyta</taxon>
        <taxon>Bryophyta</taxon>
        <taxon>Bryophytina</taxon>
        <taxon>Bryopsida</taxon>
        <taxon>Funariidae</taxon>
        <taxon>Funariales</taxon>
        <taxon>Funariaceae</taxon>
        <taxon>Physcomitrium</taxon>
    </lineage>
</organism>
<reference evidence="1 3" key="1">
    <citation type="journal article" date="2008" name="Science">
        <title>The Physcomitrella genome reveals evolutionary insights into the conquest of land by plants.</title>
        <authorList>
            <person name="Rensing S."/>
            <person name="Lang D."/>
            <person name="Zimmer A."/>
            <person name="Terry A."/>
            <person name="Salamov A."/>
            <person name="Shapiro H."/>
            <person name="Nishiyama T."/>
            <person name="Perroud P.-F."/>
            <person name="Lindquist E."/>
            <person name="Kamisugi Y."/>
            <person name="Tanahashi T."/>
            <person name="Sakakibara K."/>
            <person name="Fujita T."/>
            <person name="Oishi K."/>
            <person name="Shin-I T."/>
            <person name="Kuroki Y."/>
            <person name="Toyoda A."/>
            <person name="Suzuki Y."/>
            <person name="Hashimoto A."/>
            <person name="Yamaguchi K."/>
            <person name="Sugano A."/>
            <person name="Kohara Y."/>
            <person name="Fujiyama A."/>
            <person name="Anterola A."/>
            <person name="Aoki S."/>
            <person name="Ashton N."/>
            <person name="Barbazuk W.B."/>
            <person name="Barker E."/>
            <person name="Bennetzen J."/>
            <person name="Bezanilla M."/>
            <person name="Blankenship R."/>
            <person name="Cho S.H."/>
            <person name="Dutcher S."/>
            <person name="Estelle M."/>
            <person name="Fawcett J.A."/>
            <person name="Gundlach H."/>
            <person name="Hanada K."/>
            <person name="Heyl A."/>
            <person name="Hicks K.A."/>
            <person name="Hugh J."/>
            <person name="Lohr M."/>
            <person name="Mayer K."/>
            <person name="Melkozernov A."/>
            <person name="Murata T."/>
            <person name="Nelson D."/>
            <person name="Pils B."/>
            <person name="Prigge M."/>
            <person name="Reiss B."/>
            <person name="Renner T."/>
            <person name="Rombauts S."/>
            <person name="Rushton P."/>
            <person name="Sanderfoot A."/>
            <person name="Schween G."/>
            <person name="Shiu S.-H."/>
            <person name="Stueber K."/>
            <person name="Theodoulou F.L."/>
            <person name="Tu H."/>
            <person name="Van de Peer Y."/>
            <person name="Verrier P.J."/>
            <person name="Waters E."/>
            <person name="Wood A."/>
            <person name="Yang L."/>
            <person name="Cove D."/>
            <person name="Cuming A."/>
            <person name="Hasebe M."/>
            <person name="Lucas S."/>
            <person name="Mishler D.B."/>
            <person name="Reski R."/>
            <person name="Grigoriev I."/>
            <person name="Quatrano R.S."/>
            <person name="Boore J.L."/>
        </authorList>
    </citation>
    <scope>NUCLEOTIDE SEQUENCE [LARGE SCALE GENOMIC DNA]</scope>
    <source>
        <strain evidence="2 3">cv. Gransden 2004</strain>
    </source>
</reference>
<dbReference type="OMA" id="SACCYEI"/>
<dbReference type="EnsemblPlants" id="Pp3c7_6970V3.2">
    <property type="protein sequence ID" value="Pp3c7_6970V3.2"/>
    <property type="gene ID" value="Pp3c7_6970"/>
</dbReference>
<dbReference type="PaxDb" id="3218-PP1S42_209V6.1"/>
<keyword evidence="3" id="KW-1185">Reference proteome</keyword>
<dbReference type="EnsemblPlants" id="Pp3c7_6970V3.1">
    <property type="protein sequence ID" value="Pp3c7_6970V3.1"/>
    <property type="gene ID" value="Pp3c7_6970"/>
</dbReference>
<dbReference type="GO" id="GO:0045273">
    <property type="term" value="C:respiratory chain complex II (succinate dehydrogenase)"/>
    <property type="evidence" value="ECO:0007669"/>
    <property type="project" value="InterPro"/>
</dbReference>
<reference evidence="1 3" key="2">
    <citation type="journal article" date="2018" name="Plant J.">
        <title>The Physcomitrella patens chromosome-scale assembly reveals moss genome structure and evolution.</title>
        <authorList>
            <person name="Lang D."/>
            <person name="Ullrich K.K."/>
            <person name="Murat F."/>
            <person name="Fuchs J."/>
            <person name="Jenkins J."/>
            <person name="Haas F.B."/>
            <person name="Piednoel M."/>
            <person name="Gundlach H."/>
            <person name="Van Bel M."/>
            <person name="Meyberg R."/>
            <person name="Vives C."/>
            <person name="Morata J."/>
            <person name="Symeonidi A."/>
            <person name="Hiss M."/>
            <person name="Muchero W."/>
            <person name="Kamisugi Y."/>
            <person name="Saleh O."/>
            <person name="Blanc G."/>
            <person name="Decker E.L."/>
            <person name="van Gessel N."/>
            <person name="Grimwood J."/>
            <person name="Hayes R.D."/>
            <person name="Graham S.W."/>
            <person name="Gunter L.E."/>
            <person name="McDaniel S.F."/>
            <person name="Hoernstein S.N.W."/>
            <person name="Larsson A."/>
            <person name="Li F.W."/>
            <person name="Perroud P.F."/>
            <person name="Phillips J."/>
            <person name="Ranjan P."/>
            <person name="Rokshar D.S."/>
            <person name="Rothfels C.J."/>
            <person name="Schneider L."/>
            <person name="Shu S."/>
            <person name="Stevenson D.W."/>
            <person name="Thummler F."/>
            <person name="Tillich M."/>
            <person name="Villarreal Aguilar J.C."/>
            <person name="Widiez T."/>
            <person name="Wong G.K."/>
            <person name="Wymore A."/>
            <person name="Zhang Y."/>
            <person name="Zimmer A.D."/>
            <person name="Quatrano R.S."/>
            <person name="Mayer K.F.X."/>
            <person name="Goodstein D."/>
            <person name="Casacuberta J.M."/>
            <person name="Vandepoele K."/>
            <person name="Reski R."/>
            <person name="Cuming A.C."/>
            <person name="Tuskan G.A."/>
            <person name="Maumus F."/>
            <person name="Salse J."/>
            <person name="Schmutz J."/>
            <person name="Rensing S.A."/>
        </authorList>
    </citation>
    <scope>NUCLEOTIDE SEQUENCE [LARGE SCALE GENOMIC DNA]</scope>
    <source>
        <strain evidence="2 3">cv. Gransden 2004</strain>
    </source>
</reference>
<gene>
    <name evidence="2" type="primary">LOC112284870</name>
    <name evidence="1" type="ORF">PHYPA_010058</name>
</gene>
<proteinExistence type="predicted"/>
<dbReference type="OrthoDB" id="684848at2759"/>
<dbReference type="PANTHER" id="PTHR36041">
    <property type="entry name" value="SUCCINATE DEHYDROGENASE SUBUNIT 7A, MITOCHONDRIAL-RELATED"/>
    <property type="match status" value="1"/>
</dbReference>
<dbReference type="RefSeq" id="XP_024380968.1">
    <property type="nucleotide sequence ID" value="XM_024525200.2"/>
</dbReference>
<dbReference type="Proteomes" id="UP000006727">
    <property type="component" value="Chromosome 7"/>
</dbReference>
<accession>A0A2K1KAR8</accession>
<evidence type="ECO:0000313" key="2">
    <source>
        <dbReference type="EnsemblPlants" id="Pp3c7_6970V3.1"/>
    </source>
</evidence>
<dbReference type="InterPro" id="IPR034573">
    <property type="entry name" value="SDH7"/>
</dbReference>
<name>A0A2K1KAR8_PHYPA</name>
<dbReference type="GeneID" id="112284870"/>
<evidence type="ECO:0000313" key="1">
    <source>
        <dbReference type="EMBL" id="PNR50872.1"/>
    </source>
</evidence>
<dbReference type="KEGG" id="ppp:112284870"/>